<name>A0A5N6SG80_ASPPS</name>
<dbReference type="Proteomes" id="UP000325672">
    <property type="component" value="Unassembled WGS sequence"/>
</dbReference>
<proteinExistence type="predicted"/>
<keyword evidence="1" id="KW-0812">Transmembrane</keyword>
<reference evidence="2 3" key="1">
    <citation type="submission" date="2019-04" db="EMBL/GenBank/DDBJ databases">
        <title>Friends and foes A comparative genomics study of 23 Aspergillus species from section Flavi.</title>
        <authorList>
            <consortium name="DOE Joint Genome Institute"/>
            <person name="Kjaerbolling I."/>
            <person name="Vesth T."/>
            <person name="Frisvad J.C."/>
            <person name="Nybo J.L."/>
            <person name="Theobald S."/>
            <person name="Kildgaard S."/>
            <person name="Isbrandt T."/>
            <person name="Kuo A."/>
            <person name="Sato A."/>
            <person name="Lyhne E.K."/>
            <person name="Kogle M.E."/>
            <person name="Wiebenga A."/>
            <person name="Kun R.S."/>
            <person name="Lubbers R.J."/>
            <person name="Makela M.R."/>
            <person name="Barry K."/>
            <person name="Chovatia M."/>
            <person name="Clum A."/>
            <person name="Daum C."/>
            <person name="Haridas S."/>
            <person name="He G."/>
            <person name="LaButti K."/>
            <person name="Lipzen A."/>
            <person name="Mondo S."/>
            <person name="Riley R."/>
            <person name="Salamov A."/>
            <person name="Simmons B.A."/>
            <person name="Magnuson J.K."/>
            <person name="Henrissat B."/>
            <person name="Mortensen U.H."/>
            <person name="Larsen T.O."/>
            <person name="Devries R.P."/>
            <person name="Grigoriev I.V."/>
            <person name="Machida M."/>
            <person name="Baker S.E."/>
            <person name="Andersen M.R."/>
        </authorList>
    </citation>
    <scope>NUCLEOTIDE SEQUENCE [LARGE SCALE GENOMIC DNA]</scope>
    <source>
        <strain evidence="2 3">CBS 117625</strain>
    </source>
</reference>
<keyword evidence="3" id="KW-1185">Reference proteome</keyword>
<dbReference type="AlphaFoldDB" id="A0A5N6SG80"/>
<dbReference type="GeneID" id="43640098"/>
<evidence type="ECO:0000313" key="3">
    <source>
        <dbReference type="Proteomes" id="UP000325672"/>
    </source>
</evidence>
<dbReference type="EMBL" id="ML743625">
    <property type="protein sequence ID" value="KAE8132889.1"/>
    <property type="molecule type" value="Genomic_DNA"/>
</dbReference>
<feature type="transmembrane region" description="Helical" evidence="1">
    <location>
        <begin position="39"/>
        <end position="59"/>
    </location>
</feature>
<protein>
    <submittedName>
        <fullName evidence="2">Uncharacterized protein</fullName>
    </submittedName>
</protein>
<evidence type="ECO:0000256" key="1">
    <source>
        <dbReference type="SAM" id="Phobius"/>
    </source>
</evidence>
<sequence length="63" mass="7135">MVHGSSSAHVCRTKITRSLHLRCSFFFSKQYSNLVSTPVVAIVMCNYSILALCAMIAWFHAWL</sequence>
<accession>A0A5N6SG80</accession>
<keyword evidence="1" id="KW-1133">Transmembrane helix</keyword>
<organism evidence="2 3">
    <name type="scientific">Aspergillus pseudotamarii</name>
    <dbReference type="NCBI Taxonomy" id="132259"/>
    <lineage>
        <taxon>Eukaryota</taxon>
        <taxon>Fungi</taxon>
        <taxon>Dikarya</taxon>
        <taxon>Ascomycota</taxon>
        <taxon>Pezizomycotina</taxon>
        <taxon>Eurotiomycetes</taxon>
        <taxon>Eurotiomycetidae</taxon>
        <taxon>Eurotiales</taxon>
        <taxon>Aspergillaceae</taxon>
        <taxon>Aspergillus</taxon>
        <taxon>Aspergillus subgen. Circumdati</taxon>
    </lineage>
</organism>
<dbReference type="RefSeq" id="XP_031908952.1">
    <property type="nucleotide sequence ID" value="XM_032055888.1"/>
</dbReference>
<evidence type="ECO:0000313" key="2">
    <source>
        <dbReference type="EMBL" id="KAE8132889.1"/>
    </source>
</evidence>
<feature type="non-terminal residue" evidence="2">
    <location>
        <position position="63"/>
    </location>
</feature>
<keyword evidence="1" id="KW-0472">Membrane</keyword>
<gene>
    <name evidence="2" type="ORF">BDV38DRAFT_260174</name>
</gene>